<dbReference type="EMBL" id="DTDP01000016">
    <property type="protein sequence ID" value="HGK53485.1"/>
    <property type="molecule type" value="Genomic_DNA"/>
</dbReference>
<name>A0A7V3ZSD7_UNCW3</name>
<comment type="caution">
    <text evidence="2">The sequence shown here is derived from an EMBL/GenBank/DDBJ whole genome shotgun (WGS) entry which is preliminary data.</text>
</comment>
<organism evidence="2">
    <name type="scientific">candidate division WOR-3 bacterium</name>
    <dbReference type="NCBI Taxonomy" id="2052148"/>
    <lineage>
        <taxon>Bacteria</taxon>
        <taxon>Bacteria division WOR-3</taxon>
    </lineage>
</organism>
<protein>
    <recommendedName>
        <fullName evidence="3">DUF5683 domain-containing protein</fullName>
    </recommendedName>
</protein>
<keyword evidence="1" id="KW-1133">Transmembrane helix</keyword>
<gene>
    <name evidence="2" type="ORF">ENU72_00465</name>
</gene>
<keyword evidence="1" id="KW-0472">Membrane</keyword>
<accession>A0A7V3ZSD7</accession>
<evidence type="ECO:0008006" key="3">
    <source>
        <dbReference type="Google" id="ProtNLM"/>
    </source>
</evidence>
<reference evidence="2" key="1">
    <citation type="journal article" date="2020" name="mSystems">
        <title>Genome- and Community-Level Interaction Insights into Carbon Utilization and Element Cycling Functions of Hydrothermarchaeota in Hydrothermal Sediment.</title>
        <authorList>
            <person name="Zhou Z."/>
            <person name="Liu Y."/>
            <person name="Xu W."/>
            <person name="Pan J."/>
            <person name="Luo Z.H."/>
            <person name="Li M."/>
        </authorList>
    </citation>
    <scope>NUCLEOTIDE SEQUENCE [LARGE SCALE GENOMIC DNA]</scope>
    <source>
        <strain evidence="2">SpSt-695</strain>
    </source>
</reference>
<proteinExistence type="predicted"/>
<dbReference type="AlphaFoldDB" id="A0A7V3ZSD7"/>
<evidence type="ECO:0000256" key="1">
    <source>
        <dbReference type="SAM" id="Phobius"/>
    </source>
</evidence>
<keyword evidence="1" id="KW-0812">Transmembrane</keyword>
<evidence type="ECO:0000313" key="2">
    <source>
        <dbReference type="EMBL" id="HGK53485.1"/>
    </source>
</evidence>
<sequence>MTKLILILFLYSKSPVLSAWLSFLFPGGGQFYTKNYIKGVLIGATEIYLIHEFKRIYDLKKEERISDTTYERKILYNGIIYLMVHIYSIADAYVSAHFYNFPKDTTLNLSFLIEKESFKFFLKKKF</sequence>
<feature type="transmembrane region" description="Helical" evidence="1">
    <location>
        <begin position="74"/>
        <end position="94"/>
    </location>
</feature>